<dbReference type="AlphaFoldDB" id="A0A2G2XAZ4"/>
<name>A0A2G2XAZ4_CAPBA</name>
<feature type="region of interest" description="Disordered" evidence="1">
    <location>
        <begin position="279"/>
        <end position="316"/>
    </location>
</feature>
<comment type="caution">
    <text evidence="2">The sequence shown here is derived from an EMBL/GenBank/DDBJ whole genome shotgun (WGS) entry which is preliminary data.</text>
</comment>
<dbReference type="OrthoDB" id="1304668at2759"/>
<keyword evidence="3" id="KW-1185">Reference proteome</keyword>
<evidence type="ECO:0000256" key="1">
    <source>
        <dbReference type="SAM" id="MobiDB-lite"/>
    </source>
</evidence>
<feature type="compositionally biased region" description="Acidic residues" evidence="1">
    <location>
        <begin position="149"/>
        <end position="175"/>
    </location>
</feature>
<reference evidence="2 3" key="1">
    <citation type="journal article" date="2017" name="Genome Biol.">
        <title>New reference genome sequences of hot pepper reveal the massive evolution of plant disease-resistance genes by retroduplication.</title>
        <authorList>
            <person name="Kim S."/>
            <person name="Park J."/>
            <person name="Yeom S.I."/>
            <person name="Kim Y.M."/>
            <person name="Seo E."/>
            <person name="Kim K.T."/>
            <person name="Kim M.S."/>
            <person name="Lee J.M."/>
            <person name="Cheong K."/>
            <person name="Shin H.S."/>
            <person name="Kim S.B."/>
            <person name="Han K."/>
            <person name="Lee J."/>
            <person name="Park M."/>
            <person name="Lee H.A."/>
            <person name="Lee H.Y."/>
            <person name="Lee Y."/>
            <person name="Oh S."/>
            <person name="Lee J.H."/>
            <person name="Choi E."/>
            <person name="Choi E."/>
            <person name="Lee S.E."/>
            <person name="Jeon J."/>
            <person name="Kim H."/>
            <person name="Choi G."/>
            <person name="Song H."/>
            <person name="Lee J."/>
            <person name="Lee S.C."/>
            <person name="Kwon J.K."/>
            <person name="Lee H.Y."/>
            <person name="Koo N."/>
            <person name="Hong Y."/>
            <person name="Kim R.W."/>
            <person name="Kang W.H."/>
            <person name="Huh J.H."/>
            <person name="Kang B.C."/>
            <person name="Yang T.J."/>
            <person name="Lee Y.H."/>
            <person name="Bennetzen J.L."/>
            <person name="Choi D."/>
        </authorList>
    </citation>
    <scope>NUCLEOTIDE SEQUENCE [LARGE SCALE GENOMIC DNA]</scope>
    <source>
        <strain evidence="3">cv. PBC81</strain>
    </source>
</reference>
<feature type="region of interest" description="Disordered" evidence="1">
    <location>
        <begin position="138"/>
        <end position="195"/>
    </location>
</feature>
<feature type="compositionally biased region" description="Polar residues" evidence="1">
    <location>
        <begin position="8"/>
        <end position="33"/>
    </location>
</feature>
<feature type="region of interest" description="Disordered" evidence="1">
    <location>
        <begin position="1"/>
        <end position="33"/>
    </location>
</feature>
<accession>A0A2G2XAZ4</accession>
<evidence type="ECO:0000313" key="3">
    <source>
        <dbReference type="Proteomes" id="UP000224567"/>
    </source>
</evidence>
<protein>
    <submittedName>
        <fullName evidence="2">Uncharacterized protein</fullName>
    </submittedName>
</protein>
<feature type="region of interest" description="Disordered" evidence="1">
    <location>
        <begin position="212"/>
        <end position="232"/>
    </location>
</feature>
<proteinExistence type="predicted"/>
<gene>
    <name evidence="2" type="ORF">CQW23_03168</name>
</gene>
<dbReference type="STRING" id="33114.A0A2G2XAZ4"/>
<feature type="compositionally biased region" description="Acidic residues" evidence="1">
    <location>
        <begin position="295"/>
        <end position="316"/>
    </location>
</feature>
<reference evidence="3" key="2">
    <citation type="journal article" date="2017" name="J. Anim. Genet.">
        <title>Multiple reference genome sequences of hot pepper reveal the massive evolution of plant disease resistance genes by retroduplication.</title>
        <authorList>
            <person name="Kim S."/>
            <person name="Park J."/>
            <person name="Yeom S.-I."/>
            <person name="Kim Y.-M."/>
            <person name="Seo E."/>
            <person name="Kim K.-T."/>
            <person name="Kim M.-S."/>
            <person name="Lee J.M."/>
            <person name="Cheong K."/>
            <person name="Shin H.-S."/>
            <person name="Kim S.-B."/>
            <person name="Han K."/>
            <person name="Lee J."/>
            <person name="Park M."/>
            <person name="Lee H.-A."/>
            <person name="Lee H.-Y."/>
            <person name="Lee Y."/>
            <person name="Oh S."/>
            <person name="Lee J.H."/>
            <person name="Choi E."/>
            <person name="Choi E."/>
            <person name="Lee S.E."/>
            <person name="Jeon J."/>
            <person name="Kim H."/>
            <person name="Choi G."/>
            <person name="Song H."/>
            <person name="Lee J."/>
            <person name="Lee S.-C."/>
            <person name="Kwon J.-K."/>
            <person name="Lee H.-Y."/>
            <person name="Koo N."/>
            <person name="Hong Y."/>
            <person name="Kim R.W."/>
            <person name="Kang W.-H."/>
            <person name="Huh J.H."/>
            <person name="Kang B.-C."/>
            <person name="Yang T.-J."/>
            <person name="Lee Y.-H."/>
            <person name="Bennetzen J.L."/>
            <person name="Choi D."/>
        </authorList>
    </citation>
    <scope>NUCLEOTIDE SEQUENCE [LARGE SCALE GENOMIC DNA]</scope>
    <source>
        <strain evidence="3">cv. PBC81</strain>
    </source>
</reference>
<evidence type="ECO:0000313" key="2">
    <source>
        <dbReference type="EMBL" id="PHT54682.1"/>
    </source>
</evidence>
<dbReference type="Proteomes" id="UP000224567">
    <property type="component" value="Unassembled WGS sequence"/>
</dbReference>
<feature type="compositionally biased region" description="Basic and acidic residues" evidence="1">
    <location>
        <begin position="138"/>
        <end position="148"/>
    </location>
</feature>
<organism evidence="2 3">
    <name type="scientific">Capsicum baccatum</name>
    <name type="common">Peruvian pepper</name>
    <dbReference type="NCBI Taxonomy" id="33114"/>
    <lineage>
        <taxon>Eukaryota</taxon>
        <taxon>Viridiplantae</taxon>
        <taxon>Streptophyta</taxon>
        <taxon>Embryophyta</taxon>
        <taxon>Tracheophyta</taxon>
        <taxon>Spermatophyta</taxon>
        <taxon>Magnoliopsida</taxon>
        <taxon>eudicotyledons</taxon>
        <taxon>Gunneridae</taxon>
        <taxon>Pentapetalae</taxon>
        <taxon>asterids</taxon>
        <taxon>lamiids</taxon>
        <taxon>Solanales</taxon>
        <taxon>Solanaceae</taxon>
        <taxon>Solanoideae</taxon>
        <taxon>Capsiceae</taxon>
        <taxon>Capsicum</taxon>
    </lineage>
</organism>
<dbReference type="EMBL" id="MLFT02000002">
    <property type="protein sequence ID" value="PHT54682.1"/>
    <property type="molecule type" value="Genomic_DNA"/>
</dbReference>
<sequence length="316" mass="36119">MSHEEESPSITLNEQVHSSDSSSRQEYSFDMPSNSQSNILAKVSEHINRYQGMVYDTDGIDLDHHVELVVEESPNMGATKFYEMLNSAQEPLWLRCKYSELSIAVTMMIIKFEYNMYQEVDGSSFQVVVNENGRDLIKEGDEDILNKEEEGDEETSSEESNDEEGEQSEEEDFFDSNDSSRNFHTQEEASQPSQLNKIDIWVQSVGGKKKERVKGLGSLGQSVKTSKKSTSTFPKEIDEMIKSQVNALNIDLYSQLQNERHKNKRIRKELDLLMKHIYKKSSSNDKRSSQKDNQAYEDESDDDSDDVNESDSNPDG</sequence>